<keyword evidence="3" id="KW-1185">Reference proteome</keyword>
<evidence type="ECO:0000313" key="3">
    <source>
        <dbReference type="Proteomes" id="UP001516400"/>
    </source>
</evidence>
<proteinExistence type="predicted"/>
<comment type="caution">
    <text evidence="2">The sequence shown here is derived from an EMBL/GenBank/DDBJ whole genome shotgun (WGS) entry which is preliminary data.</text>
</comment>
<evidence type="ECO:0000256" key="1">
    <source>
        <dbReference type="SAM" id="Phobius"/>
    </source>
</evidence>
<dbReference type="EMBL" id="JABFTP020000042">
    <property type="protein sequence ID" value="KAL3272058.1"/>
    <property type="molecule type" value="Genomic_DNA"/>
</dbReference>
<accession>A0ABD2MZX0</accession>
<sequence length="100" mass="11534">MVCQDTSSYSNALLVLCIYLYFYKRYPIFPVLISARSSIDGEDVGVLVYGSIYGMEEEMAENFEWLMGTSKADFVRYYQLQIFAEIVGEKFLNAPYFITS</sequence>
<keyword evidence="1" id="KW-0812">Transmembrane</keyword>
<protein>
    <submittedName>
        <fullName evidence="2">Uncharacterized protein</fullName>
    </submittedName>
</protein>
<keyword evidence="1" id="KW-0472">Membrane</keyword>
<keyword evidence="1" id="KW-1133">Transmembrane helix</keyword>
<gene>
    <name evidence="2" type="ORF">HHI36_022520</name>
</gene>
<organism evidence="2 3">
    <name type="scientific">Cryptolaemus montrouzieri</name>
    <dbReference type="NCBI Taxonomy" id="559131"/>
    <lineage>
        <taxon>Eukaryota</taxon>
        <taxon>Metazoa</taxon>
        <taxon>Ecdysozoa</taxon>
        <taxon>Arthropoda</taxon>
        <taxon>Hexapoda</taxon>
        <taxon>Insecta</taxon>
        <taxon>Pterygota</taxon>
        <taxon>Neoptera</taxon>
        <taxon>Endopterygota</taxon>
        <taxon>Coleoptera</taxon>
        <taxon>Polyphaga</taxon>
        <taxon>Cucujiformia</taxon>
        <taxon>Coccinelloidea</taxon>
        <taxon>Coccinellidae</taxon>
        <taxon>Scymninae</taxon>
        <taxon>Scymnini</taxon>
        <taxon>Cryptolaemus</taxon>
    </lineage>
</organism>
<reference evidence="2 3" key="1">
    <citation type="journal article" date="2021" name="BMC Biol.">
        <title>Horizontally acquired antibacterial genes associated with adaptive radiation of ladybird beetles.</title>
        <authorList>
            <person name="Li H.S."/>
            <person name="Tang X.F."/>
            <person name="Huang Y.H."/>
            <person name="Xu Z.Y."/>
            <person name="Chen M.L."/>
            <person name="Du X.Y."/>
            <person name="Qiu B.Y."/>
            <person name="Chen P.T."/>
            <person name="Zhang W."/>
            <person name="Slipinski A."/>
            <person name="Escalona H.E."/>
            <person name="Waterhouse R.M."/>
            <person name="Zwick A."/>
            <person name="Pang H."/>
        </authorList>
    </citation>
    <scope>NUCLEOTIDE SEQUENCE [LARGE SCALE GENOMIC DNA]</scope>
    <source>
        <strain evidence="2">SYSU2018</strain>
    </source>
</reference>
<dbReference type="AlphaFoldDB" id="A0ABD2MZX0"/>
<feature type="transmembrane region" description="Helical" evidence="1">
    <location>
        <begin position="6"/>
        <end position="23"/>
    </location>
</feature>
<evidence type="ECO:0000313" key="2">
    <source>
        <dbReference type="EMBL" id="KAL3272058.1"/>
    </source>
</evidence>
<name>A0ABD2MZX0_9CUCU</name>
<dbReference type="Proteomes" id="UP001516400">
    <property type="component" value="Unassembled WGS sequence"/>
</dbReference>